<sequence>MFRQHVFLSISHQCPHGSPFSATRGSRVQIVGLSKCAKFDTDNQISQEAVRVCRPPPLRAPAVHRASSDAVRRSRLTSYTEELVPIHFALSLRQLSLSLAQATSATGQCLPRCSIMSSPINSPASLRLPSLVRVIVMQRPSL</sequence>
<reference evidence="1 2" key="1">
    <citation type="submission" date="2024-03" db="EMBL/GenBank/DDBJ databases">
        <authorList>
            <person name="Gkanogiannis A."/>
            <person name="Becerra Lopez-Lavalle L."/>
        </authorList>
    </citation>
    <scope>NUCLEOTIDE SEQUENCE [LARGE SCALE GENOMIC DNA]</scope>
</reference>
<evidence type="ECO:0000313" key="1">
    <source>
        <dbReference type="EMBL" id="CAK9311882.1"/>
    </source>
</evidence>
<dbReference type="Proteomes" id="UP001642487">
    <property type="component" value="Chromosome 10"/>
</dbReference>
<evidence type="ECO:0000313" key="2">
    <source>
        <dbReference type="Proteomes" id="UP001642487"/>
    </source>
</evidence>
<proteinExistence type="predicted"/>
<keyword evidence="2" id="KW-1185">Reference proteome</keyword>
<name>A0ABP0XUR1_9ROSI</name>
<accession>A0ABP0XUR1</accession>
<protein>
    <submittedName>
        <fullName evidence="1">Uncharacterized protein</fullName>
    </submittedName>
</protein>
<organism evidence="1 2">
    <name type="scientific">Citrullus colocynthis</name>
    <name type="common">colocynth</name>
    <dbReference type="NCBI Taxonomy" id="252529"/>
    <lineage>
        <taxon>Eukaryota</taxon>
        <taxon>Viridiplantae</taxon>
        <taxon>Streptophyta</taxon>
        <taxon>Embryophyta</taxon>
        <taxon>Tracheophyta</taxon>
        <taxon>Spermatophyta</taxon>
        <taxon>Magnoliopsida</taxon>
        <taxon>eudicotyledons</taxon>
        <taxon>Gunneridae</taxon>
        <taxon>Pentapetalae</taxon>
        <taxon>rosids</taxon>
        <taxon>fabids</taxon>
        <taxon>Cucurbitales</taxon>
        <taxon>Cucurbitaceae</taxon>
        <taxon>Benincaseae</taxon>
        <taxon>Citrullus</taxon>
    </lineage>
</organism>
<gene>
    <name evidence="1" type="ORF">CITCOLO1_LOCUS3556</name>
</gene>
<dbReference type="EMBL" id="OZ021744">
    <property type="protein sequence ID" value="CAK9311882.1"/>
    <property type="molecule type" value="Genomic_DNA"/>
</dbReference>